<feature type="non-terminal residue" evidence="1">
    <location>
        <position position="40"/>
    </location>
</feature>
<evidence type="ECO:0000313" key="1">
    <source>
        <dbReference type="EMBL" id="SVC65776.1"/>
    </source>
</evidence>
<proteinExistence type="predicted"/>
<reference evidence="1" key="1">
    <citation type="submission" date="2018-05" db="EMBL/GenBank/DDBJ databases">
        <authorList>
            <person name="Lanie J.A."/>
            <person name="Ng W.-L."/>
            <person name="Kazmierczak K.M."/>
            <person name="Andrzejewski T.M."/>
            <person name="Davidsen T.M."/>
            <person name="Wayne K.J."/>
            <person name="Tettelin H."/>
            <person name="Glass J.I."/>
            <person name="Rusch D."/>
            <person name="Podicherti R."/>
            <person name="Tsui H.-C.T."/>
            <person name="Winkler M.E."/>
        </authorList>
    </citation>
    <scope>NUCLEOTIDE SEQUENCE</scope>
</reference>
<name>A0A382NXI1_9ZZZZ</name>
<organism evidence="1">
    <name type="scientific">marine metagenome</name>
    <dbReference type="NCBI Taxonomy" id="408172"/>
    <lineage>
        <taxon>unclassified sequences</taxon>
        <taxon>metagenomes</taxon>
        <taxon>ecological metagenomes</taxon>
    </lineage>
</organism>
<sequence length="40" mass="4577">MTKAFGRSGGLNPYEQFRHECAEEVRLQGKDSEFQATTQE</sequence>
<dbReference type="AlphaFoldDB" id="A0A382NXI1"/>
<gene>
    <name evidence="1" type="ORF">METZ01_LOCUS318630</name>
</gene>
<dbReference type="EMBL" id="UINC01103412">
    <property type="protein sequence ID" value="SVC65776.1"/>
    <property type="molecule type" value="Genomic_DNA"/>
</dbReference>
<protein>
    <submittedName>
        <fullName evidence="1">Uncharacterized protein</fullName>
    </submittedName>
</protein>
<accession>A0A382NXI1</accession>